<keyword evidence="1" id="KW-0408">Iron</keyword>
<dbReference type="InterPro" id="IPR007167">
    <property type="entry name" value="Fe-transptr_FeoA-like"/>
</dbReference>
<reference evidence="3 4" key="1">
    <citation type="submission" date="2024-02" db="EMBL/GenBank/DDBJ databases">
        <title>Genome and pathogenicity analysis of Helicobacter mastomyrinus isolated from mice.</title>
        <authorList>
            <person name="Zhu L."/>
        </authorList>
    </citation>
    <scope>NUCLEOTIDE SEQUENCE [LARGE SCALE GENOMIC DNA]</scope>
    <source>
        <strain evidence="3 4">Hm-17</strain>
    </source>
</reference>
<keyword evidence="4" id="KW-1185">Reference proteome</keyword>
<name>A0ABZ3F6I6_9HELI</name>
<dbReference type="InterPro" id="IPR038157">
    <property type="entry name" value="FeoA_core_dom"/>
</dbReference>
<accession>A0ABZ3F6I6</accession>
<gene>
    <name evidence="3" type="ORF">V3I05_08360</name>
</gene>
<dbReference type="InterPro" id="IPR008988">
    <property type="entry name" value="Transcriptional_repressor_C"/>
</dbReference>
<evidence type="ECO:0000313" key="3">
    <source>
        <dbReference type="EMBL" id="XAM17691.1"/>
    </source>
</evidence>
<dbReference type="Gene3D" id="2.30.30.90">
    <property type="match status" value="1"/>
</dbReference>
<dbReference type="SUPFAM" id="SSF50037">
    <property type="entry name" value="C-terminal domain of transcriptional repressors"/>
    <property type="match status" value="1"/>
</dbReference>
<dbReference type="EMBL" id="CP145316">
    <property type="protein sequence ID" value="XAM17691.1"/>
    <property type="molecule type" value="Genomic_DNA"/>
</dbReference>
<dbReference type="Proteomes" id="UP001434737">
    <property type="component" value="Chromosome"/>
</dbReference>
<evidence type="ECO:0000259" key="2">
    <source>
        <dbReference type="SMART" id="SM00899"/>
    </source>
</evidence>
<dbReference type="SMART" id="SM00899">
    <property type="entry name" value="FeoA"/>
    <property type="match status" value="1"/>
</dbReference>
<protein>
    <submittedName>
        <fullName evidence="3">FeoA family protein</fullName>
    </submittedName>
</protein>
<evidence type="ECO:0000256" key="1">
    <source>
        <dbReference type="ARBA" id="ARBA00023004"/>
    </source>
</evidence>
<dbReference type="RefSeq" id="WP_295698425.1">
    <property type="nucleotide sequence ID" value="NZ_CP145316.1"/>
</dbReference>
<organism evidence="3 4">
    <name type="scientific">Helicobacter mastomyrinus</name>
    <dbReference type="NCBI Taxonomy" id="287948"/>
    <lineage>
        <taxon>Bacteria</taxon>
        <taxon>Pseudomonadati</taxon>
        <taxon>Campylobacterota</taxon>
        <taxon>Epsilonproteobacteria</taxon>
        <taxon>Campylobacterales</taxon>
        <taxon>Helicobacteraceae</taxon>
        <taxon>Helicobacter</taxon>
    </lineage>
</organism>
<evidence type="ECO:0000313" key="4">
    <source>
        <dbReference type="Proteomes" id="UP001434737"/>
    </source>
</evidence>
<dbReference type="Pfam" id="PF04023">
    <property type="entry name" value="FeoA"/>
    <property type="match status" value="1"/>
</dbReference>
<feature type="domain" description="Ferrous iron transporter FeoA-like" evidence="2">
    <location>
        <begin position="1"/>
        <end position="74"/>
    </location>
</feature>
<sequence length="76" mass="8481">MTLYDCALGSKCRILDCKTQDEALRDRFISFGITKDKVCQVLSHSIGRLAVAVLIEGTRVALRDNEAKMIIVEPLK</sequence>
<proteinExistence type="predicted"/>